<dbReference type="AlphaFoldDB" id="A0AAD9RQQ6"/>
<dbReference type="EMBL" id="JAIFRP010000029">
    <property type="protein sequence ID" value="KAK2583870.1"/>
    <property type="molecule type" value="Genomic_DNA"/>
</dbReference>
<evidence type="ECO:0000313" key="3">
    <source>
        <dbReference type="Proteomes" id="UP001258017"/>
    </source>
</evidence>
<comment type="caution">
    <text evidence="2">The sequence shown here is derived from an EMBL/GenBank/DDBJ whole genome shotgun (WGS) entry which is preliminary data.</text>
</comment>
<keyword evidence="1" id="KW-0732">Signal</keyword>
<evidence type="ECO:0000313" key="2">
    <source>
        <dbReference type="EMBL" id="KAK2583870.1"/>
    </source>
</evidence>
<protein>
    <submittedName>
        <fullName evidence="2">Uncharacterized protein</fullName>
    </submittedName>
</protein>
<feature type="chain" id="PRO_5041990980" evidence="1">
    <location>
        <begin position="27"/>
        <end position="114"/>
    </location>
</feature>
<dbReference type="Proteomes" id="UP001258017">
    <property type="component" value="Unassembled WGS sequence"/>
</dbReference>
<reference evidence="2" key="1">
    <citation type="submission" date="2021-08" db="EMBL/GenBank/DDBJ databases">
        <authorList>
            <person name="Misof B."/>
            <person name="Oliver O."/>
            <person name="Podsiadlowski L."/>
            <person name="Donath A."/>
            <person name="Peters R."/>
            <person name="Mayer C."/>
            <person name="Rust J."/>
            <person name="Gunkel S."/>
            <person name="Lesny P."/>
            <person name="Martin S."/>
            <person name="Oeyen J.P."/>
            <person name="Petersen M."/>
            <person name="Panagiotis P."/>
            <person name="Wilbrandt J."/>
            <person name="Tanja T."/>
        </authorList>
    </citation>
    <scope>NUCLEOTIDE SEQUENCE</scope>
    <source>
        <strain evidence="2">GBR_01_08_01A</strain>
        <tissue evidence="2">Thorax + abdomen</tissue>
    </source>
</reference>
<evidence type="ECO:0000256" key="1">
    <source>
        <dbReference type="SAM" id="SignalP"/>
    </source>
</evidence>
<organism evidence="2 3">
    <name type="scientific">Odynerus spinipes</name>
    <dbReference type="NCBI Taxonomy" id="1348599"/>
    <lineage>
        <taxon>Eukaryota</taxon>
        <taxon>Metazoa</taxon>
        <taxon>Ecdysozoa</taxon>
        <taxon>Arthropoda</taxon>
        <taxon>Hexapoda</taxon>
        <taxon>Insecta</taxon>
        <taxon>Pterygota</taxon>
        <taxon>Neoptera</taxon>
        <taxon>Endopterygota</taxon>
        <taxon>Hymenoptera</taxon>
        <taxon>Apocrita</taxon>
        <taxon>Aculeata</taxon>
        <taxon>Vespoidea</taxon>
        <taxon>Vespidae</taxon>
        <taxon>Eumeninae</taxon>
        <taxon>Odynerus</taxon>
    </lineage>
</organism>
<sequence length="114" mass="13214">MVGCLTICNSACIACIWCFLVSICFPKFTSDLDRTDSNEYCTFQDKVKRPGKNSNLTKERSSFDSICFSEHSNDSALLKNPRKLREDRCRRSTRKRRSFEIENIRSSKDELADK</sequence>
<gene>
    <name evidence="2" type="ORF">KPH14_001144</name>
</gene>
<reference evidence="2" key="2">
    <citation type="journal article" date="2023" name="Commun. Biol.">
        <title>Intrasexual cuticular hydrocarbon dimorphism in a wasp sheds light on hydrocarbon biosynthesis genes in Hymenoptera.</title>
        <authorList>
            <person name="Moris V.C."/>
            <person name="Podsiadlowski L."/>
            <person name="Martin S."/>
            <person name="Oeyen J.P."/>
            <person name="Donath A."/>
            <person name="Petersen M."/>
            <person name="Wilbrandt J."/>
            <person name="Misof B."/>
            <person name="Liedtke D."/>
            <person name="Thamm M."/>
            <person name="Scheiner R."/>
            <person name="Schmitt T."/>
            <person name="Niehuis O."/>
        </authorList>
    </citation>
    <scope>NUCLEOTIDE SEQUENCE</scope>
    <source>
        <strain evidence="2">GBR_01_08_01A</strain>
    </source>
</reference>
<accession>A0AAD9RQQ6</accession>
<name>A0AAD9RQQ6_9HYME</name>
<feature type="signal peptide" evidence="1">
    <location>
        <begin position="1"/>
        <end position="26"/>
    </location>
</feature>
<proteinExistence type="predicted"/>
<keyword evidence="3" id="KW-1185">Reference proteome</keyword>